<dbReference type="OrthoDB" id="6604152at2"/>
<evidence type="ECO:0008006" key="3">
    <source>
        <dbReference type="Google" id="ProtNLM"/>
    </source>
</evidence>
<gene>
    <name evidence="1" type="ORF">CJD50_14055</name>
</gene>
<dbReference type="EMBL" id="NQMS01000005">
    <property type="protein sequence ID" value="PAV96133.1"/>
    <property type="molecule type" value="Genomic_DNA"/>
</dbReference>
<name>A0A2A2MBP6_9GAMM</name>
<dbReference type="Proteomes" id="UP000218796">
    <property type="component" value="Unassembled WGS sequence"/>
</dbReference>
<dbReference type="NCBIfam" id="TIGR03495">
    <property type="entry name" value="phage_LysB"/>
    <property type="match status" value="1"/>
</dbReference>
<comment type="caution">
    <text evidence="1">The sequence shown here is derived from an EMBL/GenBank/DDBJ whole genome shotgun (WGS) entry which is preliminary data.</text>
</comment>
<evidence type="ECO:0000313" key="1">
    <source>
        <dbReference type="EMBL" id="PAV96133.1"/>
    </source>
</evidence>
<organism evidence="1 2">
    <name type="scientific">Hafnia paralvei</name>
    <dbReference type="NCBI Taxonomy" id="546367"/>
    <lineage>
        <taxon>Bacteria</taxon>
        <taxon>Pseudomonadati</taxon>
        <taxon>Pseudomonadota</taxon>
        <taxon>Gammaproteobacteria</taxon>
        <taxon>Enterobacterales</taxon>
        <taxon>Hafniaceae</taxon>
        <taxon>Hafnia</taxon>
    </lineage>
</organism>
<accession>A0A2A2MBP6</accession>
<proteinExistence type="predicted"/>
<sequence>MKTLIILLVVAMVGLWWLTRENRELGQALSDATQTITTQKNDLATVNNQLNVVRDNANRSERAQVVLRQQLSHAQQLATGKDQKITRLLNENKALRDWYQSALPDGIARLHTRPAFDTPDAYLRWLSEGSELPDTGKPAENQRRPE</sequence>
<protein>
    <recommendedName>
        <fullName evidence="3">LysB family phage lysis regulatory protein</fullName>
    </recommendedName>
</protein>
<keyword evidence="2" id="KW-1185">Reference proteome</keyword>
<reference evidence="1 2" key="1">
    <citation type="submission" date="2017-08" db="EMBL/GenBank/DDBJ databases">
        <title>Draft Genome Sequence of Hafnia alvei CITHA-6 Isolated from Raw Bovine Milk.</title>
        <authorList>
            <person name="Culligan E.P."/>
            <person name="Mcsweeney A."/>
            <person name="O'Doherty C."/>
            <person name="Gleeson E."/>
            <person name="O'Riordan D."/>
            <person name="Sleator R.D."/>
        </authorList>
    </citation>
    <scope>NUCLEOTIDE SEQUENCE [LARGE SCALE GENOMIC DNA]</scope>
    <source>
        <strain evidence="1 2">CITHA-6</strain>
    </source>
</reference>
<dbReference type="AlphaFoldDB" id="A0A2A2MBP6"/>
<evidence type="ECO:0000313" key="2">
    <source>
        <dbReference type="Proteomes" id="UP000218796"/>
    </source>
</evidence>
<dbReference type="InterPro" id="IPR020000">
    <property type="entry name" value="Phage_P2_LysB"/>
</dbReference>